<proteinExistence type="predicted"/>
<dbReference type="Proteomes" id="UP001224890">
    <property type="component" value="Unassembled WGS sequence"/>
</dbReference>
<comment type="caution">
    <text evidence="2">The sequence shown here is derived from an EMBL/GenBank/DDBJ whole genome shotgun (WGS) entry which is preliminary data.</text>
</comment>
<name>A0AAJ0AGX6_9PEZI</name>
<keyword evidence="1" id="KW-0812">Transmembrane</keyword>
<evidence type="ECO:0000313" key="3">
    <source>
        <dbReference type="Proteomes" id="UP001224890"/>
    </source>
</evidence>
<keyword evidence="3" id="KW-1185">Reference proteome</keyword>
<keyword evidence="1" id="KW-0472">Membrane</keyword>
<reference evidence="2" key="1">
    <citation type="submission" date="2021-06" db="EMBL/GenBank/DDBJ databases">
        <title>Comparative genomics, transcriptomics and evolutionary studies reveal genomic signatures of adaptation to plant cell wall in hemibiotrophic fungi.</title>
        <authorList>
            <consortium name="DOE Joint Genome Institute"/>
            <person name="Baroncelli R."/>
            <person name="Diaz J.F."/>
            <person name="Benocci T."/>
            <person name="Peng M."/>
            <person name="Battaglia E."/>
            <person name="Haridas S."/>
            <person name="Andreopoulos W."/>
            <person name="Labutti K."/>
            <person name="Pangilinan J."/>
            <person name="Floch G.L."/>
            <person name="Makela M.R."/>
            <person name="Henrissat B."/>
            <person name="Grigoriev I.V."/>
            <person name="Crouch J.A."/>
            <person name="De Vries R.P."/>
            <person name="Sukno S.A."/>
            <person name="Thon M.R."/>
        </authorList>
    </citation>
    <scope>NUCLEOTIDE SEQUENCE</scope>
    <source>
        <strain evidence="2">CBS 193.32</strain>
    </source>
</reference>
<dbReference type="GeneID" id="85450674"/>
<evidence type="ECO:0000313" key="2">
    <source>
        <dbReference type="EMBL" id="KAK1673049.1"/>
    </source>
</evidence>
<organism evidence="2 3">
    <name type="scientific">Colletotrichum godetiae</name>
    <dbReference type="NCBI Taxonomy" id="1209918"/>
    <lineage>
        <taxon>Eukaryota</taxon>
        <taxon>Fungi</taxon>
        <taxon>Dikarya</taxon>
        <taxon>Ascomycota</taxon>
        <taxon>Pezizomycotina</taxon>
        <taxon>Sordariomycetes</taxon>
        <taxon>Hypocreomycetidae</taxon>
        <taxon>Glomerellales</taxon>
        <taxon>Glomerellaceae</taxon>
        <taxon>Colletotrichum</taxon>
        <taxon>Colletotrichum acutatum species complex</taxon>
    </lineage>
</organism>
<dbReference type="EMBL" id="JAHMHR010000033">
    <property type="protein sequence ID" value="KAK1673049.1"/>
    <property type="molecule type" value="Genomic_DNA"/>
</dbReference>
<dbReference type="AlphaFoldDB" id="A0AAJ0AGX6"/>
<accession>A0AAJ0AGX6</accession>
<keyword evidence="1" id="KW-1133">Transmembrane helix</keyword>
<protein>
    <submittedName>
        <fullName evidence="2">Uncharacterized protein</fullName>
    </submittedName>
</protein>
<evidence type="ECO:0000256" key="1">
    <source>
        <dbReference type="SAM" id="Phobius"/>
    </source>
</evidence>
<sequence>MAARDYVLAVMLTRALLKIQVRLGHDAGQMQYLKYISRPAPQLSVNKAFEKLHTTASLGFDRQLPTFGPPVHVQELFKSCSGGAVQEYPFKSICSGFAVQELFSPLPYSRAQKCGCRRPTDCQIQTSLSPNLESRPYSCLEGGGDVAPMIPKAVLIAGDSHSTIRLPRHYLANGRYKTYLMLRLRFSFSCECFREYGEPGWPPKLTVPCHPEARRFEHLLLSPPPLFNIRLLSLVAQVPLCFLFRTSHRLAMETVWVALWILSFCTTISRLMVIGRFQGGWSEMRKTWVRTLIKEI</sequence>
<gene>
    <name evidence="2" type="ORF">BDP55DRAFT_230644</name>
</gene>
<feature type="transmembrane region" description="Helical" evidence="1">
    <location>
        <begin position="256"/>
        <end position="277"/>
    </location>
</feature>
<dbReference type="RefSeq" id="XP_060427052.1">
    <property type="nucleotide sequence ID" value="XM_060566148.1"/>
</dbReference>